<evidence type="ECO:0000313" key="2">
    <source>
        <dbReference type="Proteomes" id="UP000054477"/>
    </source>
</evidence>
<evidence type="ECO:0000313" key="1">
    <source>
        <dbReference type="EMBL" id="KIJ89586.1"/>
    </source>
</evidence>
<proteinExistence type="predicted"/>
<reference evidence="1 2" key="1">
    <citation type="submission" date="2014-04" db="EMBL/GenBank/DDBJ databases">
        <authorList>
            <consortium name="DOE Joint Genome Institute"/>
            <person name="Kuo A."/>
            <person name="Kohler A."/>
            <person name="Nagy L.G."/>
            <person name="Floudas D."/>
            <person name="Copeland A."/>
            <person name="Barry K.W."/>
            <person name="Cichocki N."/>
            <person name="Veneault-Fourrey C."/>
            <person name="LaButti K."/>
            <person name="Lindquist E.A."/>
            <person name="Lipzen A."/>
            <person name="Lundell T."/>
            <person name="Morin E."/>
            <person name="Murat C."/>
            <person name="Sun H."/>
            <person name="Tunlid A."/>
            <person name="Henrissat B."/>
            <person name="Grigoriev I.V."/>
            <person name="Hibbett D.S."/>
            <person name="Martin F."/>
            <person name="Nordberg H.P."/>
            <person name="Cantor M.N."/>
            <person name="Hua S.X."/>
        </authorList>
    </citation>
    <scope>NUCLEOTIDE SEQUENCE [LARGE SCALE GENOMIC DNA]</scope>
    <source>
        <strain evidence="1 2">LaAM-08-1</strain>
    </source>
</reference>
<gene>
    <name evidence="1" type="ORF">K443DRAFT_687211</name>
</gene>
<dbReference type="EMBL" id="KN839592">
    <property type="protein sequence ID" value="KIJ89586.1"/>
    <property type="molecule type" value="Genomic_DNA"/>
</dbReference>
<keyword evidence="2" id="KW-1185">Reference proteome</keyword>
<dbReference type="Proteomes" id="UP000054477">
    <property type="component" value="Unassembled WGS sequence"/>
</dbReference>
<dbReference type="AlphaFoldDB" id="A0A0C9WWD4"/>
<accession>A0A0C9WWD4</accession>
<protein>
    <submittedName>
        <fullName evidence="1">Uncharacterized protein</fullName>
    </submittedName>
</protein>
<dbReference type="HOGENOM" id="CLU_3014485_0_0_1"/>
<name>A0A0C9WWD4_9AGAR</name>
<reference evidence="2" key="2">
    <citation type="submission" date="2015-01" db="EMBL/GenBank/DDBJ databases">
        <title>Evolutionary Origins and Diversification of the Mycorrhizal Mutualists.</title>
        <authorList>
            <consortium name="DOE Joint Genome Institute"/>
            <consortium name="Mycorrhizal Genomics Consortium"/>
            <person name="Kohler A."/>
            <person name="Kuo A."/>
            <person name="Nagy L.G."/>
            <person name="Floudas D."/>
            <person name="Copeland A."/>
            <person name="Barry K.W."/>
            <person name="Cichocki N."/>
            <person name="Veneault-Fourrey C."/>
            <person name="LaButti K."/>
            <person name="Lindquist E.A."/>
            <person name="Lipzen A."/>
            <person name="Lundell T."/>
            <person name="Morin E."/>
            <person name="Murat C."/>
            <person name="Riley R."/>
            <person name="Ohm R."/>
            <person name="Sun H."/>
            <person name="Tunlid A."/>
            <person name="Henrissat B."/>
            <person name="Grigoriev I.V."/>
            <person name="Hibbett D.S."/>
            <person name="Martin F."/>
        </authorList>
    </citation>
    <scope>NUCLEOTIDE SEQUENCE [LARGE SCALE GENOMIC DNA]</scope>
    <source>
        <strain evidence="2">LaAM-08-1</strain>
    </source>
</reference>
<organism evidence="1 2">
    <name type="scientific">Laccaria amethystina LaAM-08-1</name>
    <dbReference type="NCBI Taxonomy" id="1095629"/>
    <lineage>
        <taxon>Eukaryota</taxon>
        <taxon>Fungi</taxon>
        <taxon>Dikarya</taxon>
        <taxon>Basidiomycota</taxon>
        <taxon>Agaricomycotina</taxon>
        <taxon>Agaricomycetes</taxon>
        <taxon>Agaricomycetidae</taxon>
        <taxon>Agaricales</taxon>
        <taxon>Agaricineae</taxon>
        <taxon>Hydnangiaceae</taxon>
        <taxon>Laccaria</taxon>
    </lineage>
</organism>
<sequence>MSRQHRQQRIQRRIPGTAGIWAPSWGIYVMLPNMQIASGLLEAFAKQHVFHHKRLS</sequence>